<dbReference type="SUPFAM" id="SSF50475">
    <property type="entry name" value="FMN-binding split barrel"/>
    <property type="match status" value="1"/>
</dbReference>
<dbReference type="PANTHER" id="PTHR30466">
    <property type="entry name" value="FLAVIN REDUCTASE"/>
    <property type="match status" value="1"/>
</dbReference>
<dbReference type="RefSeq" id="WP_089345147.1">
    <property type="nucleotide sequence ID" value="NZ_CP067130.1"/>
</dbReference>
<evidence type="ECO:0000256" key="1">
    <source>
        <dbReference type="ARBA" id="ARBA00023002"/>
    </source>
</evidence>
<dbReference type="AlphaFoldDB" id="A0A239Q0A2"/>
<dbReference type="PANTHER" id="PTHR30466:SF1">
    <property type="entry name" value="FMN REDUCTASE (NADH) RUTF"/>
    <property type="match status" value="1"/>
</dbReference>
<dbReference type="EMBL" id="FZQB01000012">
    <property type="protein sequence ID" value="SNT75622.1"/>
    <property type="molecule type" value="Genomic_DNA"/>
</dbReference>
<dbReference type="OrthoDB" id="9792858at2"/>
<keyword evidence="4" id="KW-1185">Reference proteome</keyword>
<proteinExistence type="predicted"/>
<evidence type="ECO:0000259" key="2">
    <source>
        <dbReference type="SMART" id="SM00903"/>
    </source>
</evidence>
<dbReference type="GO" id="GO:0006208">
    <property type="term" value="P:pyrimidine nucleobase catabolic process"/>
    <property type="evidence" value="ECO:0007669"/>
    <property type="project" value="TreeGrafter"/>
</dbReference>
<dbReference type="InterPro" id="IPR050268">
    <property type="entry name" value="NADH-dep_flavin_reductase"/>
</dbReference>
<dbReference type="Gene3D" id="2.30.110.10">
    <property type="entry name" value="Electron Transport, Fmn-binding Protein, Chain A"/>
    <property type="match status" value="1"/>
</dbReference>
<dbReference type="SMART" id="SM00903">
    <property type="entry name" value="Flavin_Reduct"/>
    <property type="match status" value="1"/>
</dbReference>
<evidence type="ECO:0000313" key="3">
    <source>
        <dbReference type="EMBL" id="SNT75622.1"/>
    </source>
</evidence>
<accession>A0A239Q0A2</accession>
<name>A0A239Q0A2_9RHOB</name>
<gene>
    <name evidence="3" type="ORF">SAMN05444959_11243</name>
</gene>
<dbReference type="Pfam" id="PF01613">
    <property type="entry name" value="Flavin_Reduct"/>
    <property type="match status" value="1"/>
</dbReference>
<reference evidence="3 4" key="1">
    <citation type="submission" date="2017-07" db="EMBL/GenBank/DDBJ databases">
        <authorList>
            <person name="Sun Z.S."/>
            <person name="Albrecht U."/>
            <person name="Echele G."/>
            <person name="Lee C.C."/>
        </authorList>
    </citation>
    <scope>NUCLEOTIDE SEQUENCE [LARGE SCALE GENOMIC DNA]</scope>
    <source>
        <strain evidence="3 4">DSM 14827</strain>
    </source>
</reference>
<keyword evidence="1" id="KW-0560">Oxidoreductase</keyword>
<dbReference type="InterPro" id="IPR002563">
    <property type="entry name" value="Flavin_Rdtase-like_dom"/>
</dbReference>
<dbReference type="GO" id="GO:0010181">
    <property type="term" value="F:FMN binding"/>
    <property type="evidence" value="ECO:0007669"/>
    <property type="project" value="InterPro"/>
</dbReference>
<dbReference type="GO" id="GO:0042602">
    <property type="term" value="F:riboflavin reductase (NADPH) activity"/>
    <property type="evidence" value="ECO:0007669"/>
    <property type="project" value="TreeGrafter"/>
</dbReference>
<sequence length="168" mass="18358">MQVAQPRSFVPDPENGRVLRDAFGMFATGVTIVTAQGPSGCAAITANSFSSVSMNPPLVLWSPARHSSRFALFAEAEHYAIHVLSADQHELAWAVARNGAALKDRRLAQNDHGVPVLEQCLARFDCRRYARHDAGDHAIVLGEVLRATMQQGDPLAFFGGRMARIQYN</sequence>
<evidence type="ECO:0000313" key="4">
    <source>
        <dbReference type="Proteomes" id="UP000198307"/>
    </source>
</evidence>
<dbReference type="Proteomes" id="UP000198307">
    <property type="component" value="Unassembled WGS sequence"/>
</dbReference>
<protein>
    <submittedName>
        <fullName evidence="3">NADH-FMN oxidoreductase RutF, flavin reductase (DIM6/NTAB) family</fullName>
    </submittedName>
</protein>
<organism evidence="3 4">
    <name type="scientific">Paracoccus seriniphilus</name>
    <dbReference type="NCBI Taxonomy" id="184748"/>
    <lineage>
        <taxon>Bacteria</taxon>
        <taxon>Pseudomonadati</taxon>
        <taxon>Pseudomonadota</taxon>
        <taxon>Alphaproteobacteria</taxon>
        <taxon>Rhodobacterales</taxon>
        <taxon>Paracoccaceae</taxon>
        <taxon>Paracoccus</taxon>
    </lineage>
</organism>
<dbReference type="InterPro" id="IPR012349">
    <property type="entry name" value="Split_barrel_FMN-bd"/>
</dbReference>
<feature type="domain" description="Flavin reductase like" evidence="2">
    <location>
        <begin position="23"/>
        <end position="164"/>
    </location>
</feature>